<evidence type="ECO:0000313" key="1">
    <source>
        <dbReference type="EMBL" id="AWY04507.1"/>
    </source>
</evidence>
<evidence type="ECO:0000313" key="2">
    <source>
        <dbReference type="Proteomes" id="UP000251068"/>
    </source>
</evidence>
<protein>
    <submittedName>
        <fullName evidence="1">Uncharacterized protein</fullName>
    </submittedName>
</protein>
<reference evidence="1 2" key="1">
    <citation type="submission" date="2018-04" db="EMBL/GenBank/DDBJ databases">
        <authorList>
            <person name="Harrington T."/>
            <person name="Washburn E."/>
            <person name="Bricker J."/>
            <person name="McKinney A."/>
            <person name="Betsko A.J."/>
            <person name="Garlena R.A."/>
            <person name="Russell D.A."/>
            <person name="Pope W.A."/>
            <person name="Jacobs-Sera D."/>
            <person name="Hatfull G.F."/>
        </authorList>
    </citation>
    <scope>NUCLEOTIDE SEQUENCE [LARGE SCALE GENOMIC DNA]</scope>
</reference>
<accession>A0A2Z4Q3A7</accession>
<proteinExistence type="predicted"/>
<sequence>MMTWMPNKSLFDSAEALELDQLAVATVEGASLFNEMLYGEPTDGQMKAPVPLIGMWAGYEAALAAYVAACATTLVRYGVSATNRALQLSQSLVALRRHEEVPFVLPPWFEDLDVLRSHRSNLMRRWPESYSWRGTPQRMPYLWPIVDEDGGYVLKLSKYDKGLLASGERVLPRSIAGRIDQ</sequence>
<dbReference type="Proteomes" id="UP000251068">
    <property type="component" value="Segment"/>
</dbReference>
<organism evidence="1 2">
    <name type="scientific">Microbacterium phage AnnaSerena</name>
    <dbReference type="NCBI Taxonomy" id="2201432"/>
    <lineage>
        <taxon>Viruses</taxon>
        <taxon>Duplodnaviria</taxon>
        <taxon>Heunggongvirae</taxon>
        <taxon>Uroviricota</taxon>
        <taxon>Caudoviricetes</taxon>
        <taxon>Krampusvirus</taxon>
        <taxon>Krampusvirus krampus</taxon>
    </lineage>
</organism>
<dbReference type="EMBL" id="MH271292">
    <property type="protein sequence ID" value="AWY04507.1"/>
    <property type="molecule type" value="Genomic_DNA"/>
</dbReference>
<gene>
    <name evidence="1" type="primary">51</name>
    <name evidence="1" type="ORF">SEA_ANNASERENA_51</name>
</gene>
<name>A0A2Z4Q3A7_9CAUD</name>